<evidence type="ECO:0000313" key="2">
    <source>
        <dbReference type="Proteomes" id="UP001152447"/>
    </source>
</evidence>
<proteinExistence type="predicted"/>
<sequence length="31" mass="3459">MLQFGLTIISSDGILSDLERSEDYTLVCILL</sequence>
<dbReference type="Proteomes" id="UP001152447">
    <property type="component" value="Unassembled WGS sequence"/>
</dbReference>
<reference evidence="1" key="1">
    <citation type="submission" date="2022-07" db="EMBL/GenBank/DDBJ databases">
        <authorList>
            <person name="Criscuolo A."/>
        </authorList>
    </citation>
    <scope>NUCLEOTIDE SEQUENCE</scope>
    <source>
        <strain evidence="1">CIP103197</strain>
    </source>
</reference>
<evidence type="ECO:0000313" key="1">
    <source>
        <dbReference type="EMBL" id="CAH9054906.1"/>
    </source>
</evidence>
<protein>
    <submittedName>
        <fullName evidence="1">Uncharacterized protein</fullName>
    </submittedName>
</protein>
<organism evidence="1 2">
    <name type="scientific">Pseudoalteromonas haloplanktis</name>
    <name type="common">Alteromonas haloplanktis</name>
    <dbReference type="NCBI Taxonomy" id="228"/>
    <lineage>
        <taxon>Bacteria</taxon>
        <taxon>Pseudomonadati</taxon>
        <taxon>Pseudomonadota</taxon>
        <taxon>Gammaproteobacteria</taxon>
        <taxon>Alteromonadales</taxon>
        <taxon>Pseudoalteromonadaceae</taxon>
        <taxon>Pseudoalteromonas</taxon>
    </lineage>
</organism>
<dbReference type="EMBL" id="CAMAPB010000012">
    <property type="protein sequence ID" value="CAH9054906.1"/>
    <property type="molecule type" value="Genomic_DNA"/>
</dbReference>
<dbReference type="AlphaFoldDB" id="A0A9W4VPX6"/>
<comment type="caution">
    <text evidence="1">The sequence shown here is derived from an EMBL/GenBank/DDBJ whole genome shotgun (WGS) entry which is preliminary data.</text>
</comment>
<name>A0A9W4VPX6_PSEHA</name>
<keyword evidence="2" id="KW-1185">Reference proteome</keyword>
<gene>
    <name evidence="1" type="ORF">PSEHALCIP103_01130</name>
</gene>
<accession>A0A9W4VPX6</accession>